<feature type="domain" description="RecX second three-helical" evidence="6">
    <location>
        <begin position="55"/>
        <end position="93"/>
    </location>
</feature>
<accession>A0A1T2KT22</accession>
<dbReference type="PANTHER" id="PTHR33602">
    <property type="entry name" value="REGULATORY PROTEIN RECX FAMILY PROTEIN"/>
    <property type="match status" value="1"/>
</dbReference>
<evidence type="ECO:0000256" key="2">
    <source>
        <dbReference type="ARBA" id="ARBA00009695"/>
    </source>
</evidence>
<dbReference type="InterPro" id="IPR053926">
    <property type="entry name" value="RecX_HTH_1st"/>
</dbReference>
<dbReference type="Pfam" id="PF21982">
    <property type="entry name" value="RecX_HTH1"/>
    <property type="match status" value="1"/>
</dbReference>
<dbReference type="Gene3D" id="1.10.10.10">
    <property type="entry name" value="Winged helix-like DNA-binding domain superfamily/Winged helix DNA-binding domain"/>
    <property type="match status" value="3"/>
</dbReference>
<dbReference type="EMBL" id="MPRJ01000069">
    <property type="protein sequence ID" value="OOZ35880.1"/>
    <property type="molecule type" value="Genomic_DNA"/>
</dbReference>
<dbReference type="GO" id="GO:0005737">
    <property type="term" value="C:cytoplasm"/>
    <property type="evidence" value="ECO:0007669"/>
    <property type="project" value="UniProtKB-SubCell"/>
</dbReference>
<proteinExistence type="inferred from homology"/>
<evidence type="ECO:0000259" key="7">
    <source>
        <dbReference type="Pfam" id="PF21981"/>
    </source>
</evidence>
<evidence type="ECO:0000256" key="4">
    <source>
        <dbReference type="ARBA" id="ARBA00022490"/>
    </source>
</evidence>
<dbReference type="Pfam" id="PF02631">
    <property type="entry name" value="RecX_HTH2"/>
    <property type="match status" value="1"/>
</dbReference>
<dbReference type="Proteomes" id="UP000190896">
    <property type="component" value="Unassembled WGS sequence"/>
</dbReference>
<protein>
    <recommendedName>
        <fullName evidence="3 5">Regulatory protein RecX</fullName>
    </recommendedName>
</protein>
<comment type="caution">
    <text evidence="9">The sequence shown here is derived from an EMBL/GenBank/DDBJ whole genome shotgun (WGS) entry which is preliminary data.</text>
</comment>
<evidence type="ECO:0000259" key="8">
    <source>
        <dbReference type="Pfam" id="PF21982"/>
    </source>
</evidence>
<comment type="similarity">
    <text evidence="2 5">Belongs to the RecX family.</text>
</comment>
<dbReference type="AlphaFoldDB" id="A0A1T2KT22"/>
<evidence type="ECO:0000256" key="3">
    <source>
        <dbReference type="ARBA" id="ARBA00018111"/>
    </source>
</evidence>
<dbReference type="InterPro" id="IPR003783">
    <property type="entry name" value="Regulatory_RecX"/>
</dbReference>
<dbReference type="GO" id="GO:0006282">
    <property type="term" value="P:regulation of DNA repair"/>
    <property type="evidence" value="ECO:0007669"/>
    <property type="project" value="UniProtKB-UniRule"/>
</dbReference>
<keyword evidence="10" id="KW-1185">Reference proteome</keyword>
<name>A0A1T2KT22_9GAMM</name>
<feature type="domain" description="RecX third three-helical" evidence="7">
    <location>
        <begin position="112"/>
        <end position="146"/>
    </location>
</feature>
<evidence type="ECO:0000259" key="6">
    <source>
        <dbReference type="Pfam" id="PF02631"/>
    </source>
</evidence>
<evidence type="ECO:0000256" key="5">
    <source>
        <dbReference type="HAMAP-Rule" id="MF_01114"/>
    </source>
</evidence>
<evidence type="ECO:0000313" key="9">
    <source>
        <dbReference type="EMBL" id="OOZ35880.1"/>
    </source>
</evidence>
<sequence length="150" mass="17644">MNKSDKQEIEQAAVRLLASREHTRAELKRKLGARAGDPELLDQVLNGLESQRLQSDSRFVEQYVESRKRKGYGPLRIRQELQQKGVSGDLVDEWLDERDAEWRDLLRDAEGRKYGASPVEEYKEKAKRARFLEYRGFPTDMIRDFLWSDE</sequence>
<keyword evidence="4 5" id="KW-0963">Cytoplasm</keyword>
<organism evidence="9 10">
    <name type="scientific">Solemya velesiana gill symbiont</name>
    <dbReference type="NCBI Taxonomy" id="1918948"/>
    <lineage>
        <taxon>Bacteria</taxon>
        <taxon>Pseudomonadati</taxon>
        <taxon>Pseudomonadota</taxon>
        <taxon>Gammaproteobacteria</taxon>
        <taxon>sulfur-oxidizing symbionts</taxon>
    </lineage>
</organism>
<gene>
    <name evidence="5" type="primary">recX</name>
    <name evidence="9" type="ORF">BOW51_09885</name>
</gene>
<dbReference type="InterPro" id="IPR036388">
    <property type="entry name" value="WH-like_DNA-bd_sf"/>
</dbReference>
<dbReference type="HAMAP" id="MF_01114">
    <property type="entry name" value="RecX"/>
    <property type="match status" value="1"/>
</dbReference>
<dbReference type="InterPro" id="IPR053924">
    <property type="entry name" value="RecX_HTH_2nd"/>
</dbReference>
<dbReference type="InterPro" id="IPR053925">
    <property type="entry name" value="RecX_HTH_3rd"/>
</dbReference>
<comment type="subcellular location">
    <subcellularLocation>
        <location evidence="1 5">Cytoplasm</location>
    </subcellularLocation>
</comment>
<feature type="domain" description="RecX first three-helical" evidence="8">
    <location>
        <begin position="11"/>
        <end position="45"/>
    </location>
</feature>
<dbReference type="Pfam" id="PF21981">
    <property type="entry name" value="RecX_HTH3"/>
    <property type="match status" value="1"/>
</dbReference>
<comment type="function">
    <text evidence="5">Modulates RecA activity.</text>
</comment>
<evidence type="ECO:0000313" key="10">
    <source>
        <dbReference type="Proteomes" id="UP000190896"/>
    </source>
</evidence>
<reference evidence="9 10" key="1">
    <citation type="submission" date="2016-11" db="EMBL/GenBank/DDBJ databases">
        <title>Mixed transmission modes and dynamic genome evolution in an obligate animal-bacterial symbiosis.</title>
        <authorList>
            <person name="Russell S.L."/>
            <person name="Corbett-Detig R.B."/>
            <person name="Cavanaugh C.M."/>
        </authorList>
    </citation>
    <scope>NUCLEOTIDE SEQUENCE [LARGE SCALE GENOMIC DNA]</scope>
    <source>
        <strain evidence="9">Se-Cadez</strain>
    </source>
</reference>
<dbReference type="PANTHER" id="PTHR33602:SF1">
    <property type="entry name" value="REGULATORY PROTEIN RECX FAMILY PROTEIN"/>
    <property type="match status" value="1"/>
</dbReference>
<dbReference type="OrthoDB" id="7066780at2"/>
<evidence type="ECO:0000256" key="1">
    <source>
        <dbReference type="ARBA" id="ARBA00004496"/>
    </source>
</evidence>